<dbReference type="Gene3D" id="2.40.30.10">
    <property type="entry name" value="Translation factors"/>
    <property type="match status" value="1"/>
</dbReference>
<evidence type="ECO:0000259" key="10">
    <source>
        <dbReference type="PROSITE" id="PS51085"/>
    </source>
</evidence>
<dbReference type="CDD" id="cd06215">
    <property type="entry name" value="FNR_iron_sulfur_binding_1"/>
    <property type="match status" value="1"/>
</dbReference>
<evidence type="ECO:0000256" key="6">
    <source>
        <dbReference type="ARBA" id="ARBA00023002"/>
    </source>
</evidence>
<proteinExistence type="predicted"/>
<evidence type="ECO:0000256" key="3">
    <source>
        <dbReference type="ARBA" id="ARBA00022714"/>
    </source>
</evidence>
<protein>
    <submittedName>
        <fullName evidence="12">Oxidoreductase FAD-binding domain/oxidoreductase NAD-bindingdomain/2Fe-2S iron-sulfur cluster binding domain protein</fullName>
    </submittedName>
</protein>
<comment type="cofactor">
    <cofactor evidence="1">
        <name>FAD</name>
        <dbReference type="ChEBI" id="CHEBI:57692"/>
    </cofactor>
</comment>
<dbReference type="InterPro" id="IPR039261">
    <property type="entry name" value="FNR_nucleotide-bd"/>
</dbReference>
<feature type="region of interest" description="Disordered" evidence="9">
    <location>
        <begin position="144"/>
        <end position="178"/>
    </location>
</feature>
<evidence type="ECO:0000259" key="11">
    <source>
        <dbReference type="PROSITE" id="PS51384"/>
    </source>
</evidence>
<dbReference type="InterPro" id="IPR036010">
    <property type="entry name" value="2Fe-2S_ferredoxin-like_sf"/>
</dbReference>
<accession>L7VWF0</accession>
<dbReference type="InterPro" id="IPR050415">
    <property type="entry name" value="MRET"/>
</dbReference>
<keyword evidence="7" id="KW-0408">Iron</keyword>
<evidence type="ECO:0000256" key="7">
    <source>
        <dbReference type="ARBA" id="ARBA00023004"/>
    </source>
</evidence>
<dbReference type="SUPFAM" id="SSF54292">
    <property type="entry name" value="2Fe-2S ferredoxin-like"/>
    <property type="match status" value="1"/>
</dbReference>
<organism evidence="12">
    <name type="scientific">uncultured bacterium A1Q1_fos_300</name>
    <dbReference type="NCBI Taxonomy" id="1256571"/>
    <lineage>
        <taxon>Bacteria</taxon>
        <taxon>environmental samples</taxon>
    </lineage>
</organism>
<evidence type="ECO:0000256" key="4">
    <source>
        <dbReference type="ARBA" id="ARBA00022723"/>
    </source>
</evidence>
<dbReference type="AlphaFoldDB" id="L7VWF0"/>
<keyword evidence="6" id="KW-0560">Oxidoreductase</keyword>
<dbReference type="PANTHER" id="PTHR47354">
    <property type="entry name" value="NADH OXIDOREDUCTASE HCR"/>
    <property type="match status" value="1"/>
</dbReference>
<dbReference type="InterPro" id="IPR006058">
    <property type="entry name" value="2Fe2S_fd_BS"/>
</dbReference>
<evidence type="ECO:0000256" key="5">
    <source>
        <dbReference type="ARBA" id="ARBA00022827"/>
    </source>
</evidence>
<feature type="domain" description="2Fe-2S ferredoxin-type" evidence="10">
    <location>
        <begin position="501"/>
        <end position="586"/>
    </location>
</feature>
<dbReference type="Gene3D" id="3.10.20.30">
    <property type="match status" value="1"/>
</dbReference>
<keyword evidence="2" id="KW-0285">Flavoprotein</keyword>
<sequence length="586" mass="64440">MAEVAEQTKVALAAFSCFTWQCDVVHEITAREAEAFFKMLETPHAAAEVETMRSELHAHYTKNWRDYLKHGPVPATELSLLSHQLGASRIQWVTSMLDATFAAAPSGKRKSIERIHGSLKRLIQGEDAVLPDLQGVYRSSRFFETQPESGSATPPAAADAHSSQAVDAPKADKQAEPAVPAQAEAVVVGPSVSATAPAAENNFSVLKLVPFSEHDAVSPEKLQFWTKGTKTMRCIGIVDRSHDFKSFQFMAEEPTLFFYKPGQFVTLELNIEGKRILRSYTISSSPSRPHLIEISVKRVKGGLVSNYLHDHMSLGDSVVMKPPVGKFHCFDTTAEKYLFLAAGSGVTPMLSMARWWHDTGVYPDVVFYHGLREPEDAVFTEDMMMFTSANRKFKYVAAFTSPHLPQEWPGMKGRLSEDHLRQIAPDLHERMVFTCGPDSFMKHVKLLLEKQGFPVKERFRQESFGVPQALKPAAQLANATGRPATAAKPGPAAANDSTGATTVHFSLAGLEVFGGDMEMPILDLAEEIGVEIPSSCRAGTCGTCRAMKIKGEVECDETSGLSDADREAGYILTCMSRAKYYVEIEV</sequence>
<dbReference type="SUPFAM" id="SSF52343">
    <property type="entry name" value="Ferredoxin reductase-like, C-terminal NADP-linked domain"/>
    <property type="match status" value="1"/>
</dbReference>
<name>L7VWF0_9BACT</name>
<dbReference type="InterPro" id="IPR008333">
    <property type="entry name" value="Cbr1-like_FAD-bd_dom"/>
</dbReference>
<dbReference type="EMBL" id="JX649880">
    <property type="protein sequence ID" value="AGC71716.1"/>
    <property type="molecule type" value="Genomic_DNA"/>
</dbReference>
<dbReference type="InterPro" id="IPR012675">
    <property type="entry name" value="Beta-grasp_dom_sf"/>
</dbReference>
<dbReference type="Pfam" id="PF00970">
    <property type="entry name" value="FAD_binding_6"/>
    <property type="match status" value="1"/>
</dbReference>
<dbReference type="InterPro" id="IPR001433">
    <property type="entry name" value="OxRdtase_FAD/NAD-bd"/>
</dbReference>
<dbReference type="InterPro" id="IPR001041">
    <property type="entry name" value="2Fe-2S_ferredoxin-type"/>
</dbReference>
<dbReference type="GO" id="GO:0051537">
    <property type="term" value="F:2 iron, 2 sulfur cluster binding"/>
    <property type="evidence" value="ECO:0007669"/>
    <property type="project" value="UniProtKB-KW"/>
</dbReference>
<dbReference type="PROSITE" id="PS00197">
    <property type="entry name" value="2FE2S_FER_1"/>
    <property type="match status" value="1"/>
</dbReference>
<feature type="domain" description="FAD-binding FR-type" evidence="11">
    <location>
        <begin position="227"/>
        <end position="330"/>
    </location>
</feature>
<dbReference type="Pfam" id="PF00111">
    <property type="entry name" value="Fer2"/>
    <property type="match status" value="1"/>
</dbReference>
<keyword evidence="3" id="KW-0001">2Fe-2S</keyword>
<evidence type="ECO:0000256" key="1">
    <source>
        <dbReference type="ARBA" id="ARBA00001974"/>
    </source>
</evidence>
<evidence type="ECO:0000256" key="9">
    <source>
        <dbReference type="SAM" id="MobiDB-lite"/>
    </source>
</evidence>
<reference evidence="12" key="1">
    <citation type="submission" date="2012-09" db="EMBL/GenBank/DDBJ databases">
        <title>Metagenomic Characterization of a Microbial Community in Wastewater Detects High Levels of Antibiotic Resistance.</title>
        <authorList>
            <person name="Abrams M."/>
            <person name="Caldwell A."/>
            <person name="Vandaei E."/>
            <person name="Lee W."/>
            <person name="Perrott J."/>
            <person name="Khan S.Y."/>
            <person name="Ta J."/>
            <person name="Romero D."/>
            <person name="Nguyen V."/>
            <person name="Pourmand N."/>
            <person name="Ouverney C.C."/>
        </authorList>
    </citation>
    <scope>NUCLEOTIDE SEQUENCE</scope>
</reference>
<dbReference type="CDD" id="cd00207">
    <property type="entry name" value="fer2"/>
    <property type="match status" value="1"/>
</dbReference>
<dbReference type="PROSITE" id="PS51384">
    <property type="entry name" value="FAD_FR"/>
    <property type="match status" value="1"/>
</dbReference>
<dbReference type="InterPro" id="IPR017927">
    <property type="entry name" value="FAD-bd_FR_type"/>
</dbReference>
<dbReference type="Pfam" id="PF00175">
    <property type="entry name" value="NAD_binding_1"/>
    <property type="match status" value="1"/>
</dbReference>
<dbReference type="GO" id="GO:0046872">
    <property type="term" value="F:metal ion binding"/>
    <property type="evidence" value="ECO:0007669"/>
    <property type="project" value="UniProtKB-KW"/>
</dbReference>
<dbReference type="PROSITE" id="PS51085">
    <property type="entry name" value="2FE2S_FER_2"/>
    <property type="match status" value="1"/>
</dbReference>
<dbReference type="SUPFAM" id="SSF63380">
    <property type="entry name" value="Riboflavin synthase domain-like"/>
    <property type="match status" value="1"/>
</dbReference>
<keyword evidence="4" id="KW-0479">Metal-binding</keyword>
<dbReference type="PRINTS" id="PR00410">
    <property type="entry name" value="PHEHYDRXLASE"/>
</dbReference>
<keyword evidence="5" id="KW-0274">FAD</keyword>
<keyword evidence="8" id="KW-0411">Iron-sulfur</keyword>
<evidence type="ECO:0000256" key="8">
    <source>
        <dbReference type="ARBA" id="ARBA00023014"/>
    </source>
</evidence>
<evidence type="ECO:0000313" key="12">
    <source>
        <dbReference type="EMBL" id="AGC71716.1"/>
    </source>
</evidence>
<dbReference type="InterPro" id="IPR017938">
    <property type="entry name" value="Riboflavin_synthase-like_b-brl"/>
</dbReference>
<dbReference type="Gene3D" id="3.40.50.80">
    <property type="entry name" value="Nucleotide-binding domain of ferredoxin-NADP reductase (FNR) module"/>
    <property type="match status" value="1"/>
</dbReference>
<dbReference type="GO" id="GO:0016491">
    <property type="term" value="F:oxidoreductase activity"/>
    <property type="evidence" value="ECO:0007669"/>
    <property type="project" value="UniProtKB-KW"/>
</dbReference>
<dbReference type="PANTHER" id="PTHR47354:SF6">
    <property type="entry name" value="NADH OXIDOREDUCTASE HCR"/>
    <property type="match status" value="1"/>
</dbReference>
<evidence type="ECO:0000256" key="2">
    <source>
        <dbReference type="ARBA" id="ARBA00022630"/>
    </source>
</evidence>